<dbReference type="GO" id="GO:0004180">
    <property type="term" value="F:carboxypeptidase activity"/>
    <property type="evidence" value="ECO:0007669"/>
    <property type="project" value="UniProtKB-ARBA"/>
</dbReference>
<comment type="caution">
    <text evidence="10">The sequence shown here is derived from an EMBL/GenBank/DDBJ whole genome shotgun (WGS) entry which is preliminary data.</text>
</comment>
<feature type="domain" description="L,D-TPase catalytic" evidence="9">
    <location>
        <begin position="250"/>
        <end position="444"/>
    </location>
</feature>
<proteinExistence type="inferred from homology"/>
<reference evidence="10 11" key="1">
    <citation type="submission" date="2019-11" db="EMBL/GenBank/DDBJ databases">
        <title>Pedobacter sp. HMF7056 Genome sequencing and assembly.</title>
        <authorList>
            <person name="Kang H."/>
            <person name="Kim H."/>
            <person name="Joh K."/>
        </authorList>
    </citation>
    <scope>NUCLEOTIDE SEQUENCE [LARGE SCALE GENOMIC DNA]</scope>
    <source>
        <strain evidence="10 11">HMF7056</strain>
    </source>
</reference>
<evidence type="ECO:0000259" key="9">
    <source>
        <dbReference type="PROSITE" id="PS52029"/>
    </source>
</evidence>
<organism evidence="10 11">
    <name type="scientific">Hufsiella ginkgonis</name>
    <dbReference type="NCBI Taxonomy" id="2695274"/>
    <lineage>
        <taxon>Bacteria</taxon>
        <taxon>Pseudomonadati</taxon>
        <taxon>Bacteroidota</taxon>
        <taxon>Sphingobacteriia</taxon>
        <taxon>Sphingobacteriales</taxon>
        <taxon>Sphingobacteriaceae</taxon>
        <taxon>Hufsiella</taxon>
    </lineage>
</organism>
<keyword evidence="4 7" id="KW-0133">Cell shape</keyword>
<keyword evidence="11" id="KW-1185">Reference proteome</keyword>
<dbReference type="PANTHER" id="PTHR41533:SF2">
    <property type="entry name" value="BLR7131 PROTEIN"/>
    <property type="match status" value="1"/>
</dbReference>
<evidence type="ECO:0000256" key="1">
    <source>
        <dbReference type="ARBA" id="ARBA00004752"/>
    </source>
</evidence>
<dbReference type="Gene3D" id="2.40.440.10">
    <property type="entry name" value="L,D-transpeptidase catalytic domain-like"/>
    <property type="match status" value="1"/>
</dbReference>
<feature type="active site" description="Proton donor/acceptor" evidence="7">
    <location>
        <position position="402"/>
    </location>
</feature>
<comment type="pathway">
    <text evidence="1 7">Cell wall biogenesis; peptidoglycan biosynthesis.</text>
</comment>
<dbReference type="PROSITE" id="PS51257">
    <property type="entry name" value="PROKAR_LIPOPROTEIN"/>
    <property type="match status" value="1"/>
</dbReference>
<evidence type="ECO:0000313" key="11">
    <source>
        <dbReference type="Proteomes" id="UP000451233"/>
    </source>
</evidence>
<dbReference type="Pfam" id="PF03734">
    <property type="entry name" value="YkuD"/>
    <property type="match status" value="1"/>
</dbReference>
<dbReference type="CDD" id="cd16913">
    <property type="entry name" value="YkuD_like"/>
    <property type="match status" value="1"/>
</dbReference>
<evidence type="ECO:0000256" key="5">
    <source>
        <dbReference type="ARBA" id="ARBA00022984"/>
    </source>
</evidence>
<comment type="similarity">
    <text evidence="2">Belongs to the YkuD family.</text>
</comment>
<dbReference type="InterPro" id="IPR052905">
    <property type="entry name" value="LD-transpeptidase_YkuD-like"/>
</dbReference>
<sequence length="505" mass="56997">MKRITYSCILLILVGLTLGSCKKPRSDIGAILFKETKNKVFKKVDSVAYYKVFKELLAAEKDNLSNSSLIQEFYTTNGYEPYFIVNFTKDKQLLNVVDHYAQAPAHGLSPELFNHAELAPLVAKLYGKKDIKTVDEAYKVIARTELLTANSLIKYATAMQYGIVNPRKIFARYYMKTAKPDSAFMQKVFAITDIKSFLDTIQPSGDQYKKLQAALASNYIYTGMTAEETKKVIGLNLERLRWKNKPTTDRYVWVNIPDYMLTYVENGKPALTMKVCVGKGPEQSQADADFDESEESVRPHNHTTPQLSSAINNAQVNPVWNIPESIAKNEIYAHVMKDPYYLVNNSINVYTKSGSQVDADDIDWSDVDKNNIPYSFKQAPGDDNSLGKIKFQFPNSSSVYLHDTPAQKPFALPVRAVSHGCVRVEKPLELAHALFGDGEKYNLVKEEMTESNPSARDISLSQPVPVFLDYMTAFADAAGQVQIRPDVYKLDDVLYRRIRKALAYK</sequence>
<keyword evidence="3" id="KW-0808">Transferase</keyword>
<dbReference type="GO" id="GO:0008360">
    <property type="term" value="P:regulation of cell shape"/>
    <property type="evidence" value="ECO:0007669"/>
    <property type="project" value="UniProtKB-UniRule"/>
</dbReference>
<keyword evidence="6 7" id="KW-0961">Cell wall biogenesis/degradation</keyword>
<dbReference type="PROSITE" id="PS52029">
    <property type="entry name" value="LD_TPASE"/>
    <property type="match status" value="1"/>
</dbReference>
<evidence type="ECO:0000256" key="6">
    <source>
        <dbReference type="ARBA" id="ARBA00023316"/>
    </source>
</evidence>
<dbReference type="RefSeq" id="WP_160906158.1">
    <property type="nucleotide sequence ID" value="NZ_WVHS01000002.1"/>
</dbReference>
<evidence type="ECO:0000256" key="3">
    <source>
        <dbReference type="ARBA" id="ARBA00022679"/>
    </source>
</evidence>
<dbReference type="GO" id="GO:0071555">
    <property type="term" value="P:cell wall organization"/>
    <property type="evidence" value="ECO:0007669"/>
    <property type="project" value="UniProtKB-UniRule"/>
</dbReference>
<gene>
    <name evidence="10" type="ORF">GS398_07520</name>
</gene>
<feature type="active site" description="Nucleophile" evidence="7">
    <location>
        <position position="421"/>
    </location>
</feature>
<dbReference type="InterPro" id="IPR045380">
    <property type="entry name" value="LD_TPept_scaffold_dom"/>
</dbReference>
<protein>
    <submittedName>
        <fullName evidence="10">L,D-transpeptidase family protein</fullName>
    </submittedName>
</protein>
<dbReference type="Pfam" id="PF20142">
    <property type="entry name" value="Scaffold"/>
    <property type="match status" value="1"/>
</dbReference>
<accession>A0A7K1XVY6</accession>
<dbReference type="InterPro" id="IPR005490">
    <property type="entry name" value="LD_TPept_cat_dom"/>
</dbReference>
<dbReference type="AlphaFoldDB" id="A0A7K1XVY6"/>
<dbReference type="PANTHER" id="PTHR41533">
    <property type="entry name" value="L,D-TRANSPEPTIDASE HI_1667-RELATED"/>
    <property type="match status" value="1"/>
</dbReference>
<dbReference type="InterPro" id="IPR038063">
    <property type="entry name" value="Transpep_catalytic_dom"/>
</dbReference>
<evidence type="ECO:0000256" key="8">
    <source>
        <dbReference type="SAM" id="MobiDB-lite"/>
    </source>
</evidence>
<dbReference type="UniPathway" id="UPA00219"/>
<dbReference type="EMBL" id="WVHS01000002">
    <property type="protein sequence ID" value="MXV15144.1"/>
    <property type="molecule type" value="Genomic_DNA"/>
</dbReference>
<evidence type="ECO:0000256" key="4">
    <source>
        <dbReference type="ARBA" id="ARBA00022960"/>
    </source>
</evidence>
<dbReference type="Proteomes" id="UP000451233">
    <property type="component" value="Unassembled WGS sequence"/>
</dbReference>
<keyword evidence="5 7" id="KW-0573">Peptidoglycan synthesis</keyword>
<feature type="region of interest" description="Disordered" evidence="8">
    <location>
        <begin position="282"/>
        <end position="306"/>
    </location>
</feature>
<evidence type="ECO:0000256" key="7">
    <source>
        <dbReference type="PROSITE-ProRule" id="PRU01373"/>
    </source>
</evidence>
<dbReference type="GO" id="GO:0016740">
    <property type="term" value="F:transferase activity"/>
    <property type="evidence" value="ECO:0007669"/>
    <property type="project" value="UniProtKB-KW"/>
</dbReference>
<name>A0A7K1XVY6_9SPHI</name>
<evidence type="ECO:0000313" key="10">
    <source>
        <dbReference type="EMBL" id="MXV15144.1"/>
    </source>
</evidence>
<dbReference type="SUPFAM" id="SSF141523">
    <property type="entry name" value="L,D-transpeptidase catalytic domain-like"/>
    <property type="match status" value="1"/>
</dbReference>
<evidence type="ECO:0000256" key="2">
    <source>
        <dbReference type="ARBA" id="ARBA00005992"/>
    </source>
</evidence>
<dbReference type="GO" id="GO:0009252">
    <property type="term" value="P:peptidoglycan biosynthetic process"/>
    <property type="evidence" value="ECO:0007669"/>
    <property type="project" value="UniProtKB-UniPathway"/>
</dbReference>